<name>A0A5P1EC38_ASPOF</name>
<dbReference type="AlphaFoldDB" id="A0A5P1EC38"/>
<feature type="compositionally biased region" description="Basic and acidic residues" evidence="1">
    <location>
        <begin position="1"/>
        <end position="17"/>
    </location>
</feature>
<feature type="region of interest" description="Disordered" evidence="1">
    <location>
        <begin position="1"/>
        <end position="66"/>
    </location>
</feature>
<accession>A0A5P1EC38</accession>
<dbReference type="Gramene" id="ONK63446">
    <property type="protein sequence ID" value="ONK63446"/>
    <property type="gene ID" value="A4U43_C07F15240"/>
</dbReference>
<dbReference type="EMBL" id="CM007387">
    <property type="protein sequence ID" value="ONK63446.1"/>
    <property type="molecule type" value="Genomic_DNA"/>
</dbReference>
<reference evidence="3" key="1">
    <citation type="journal article" date="2017" name="Nat. Commun.">
        <title>The asparagus genome sheds light on the origin and evolution of a young Y chromosome.</title>
        <authorList>
            <person name="Harkess A."/>
            <person name="Zhou J."/>
            <person name="Xu C."/>
            <person name="Bowers J.E."/>
            <person name="Van der Hulst R."/>
            <person name="Ayyampalayam S."/>
            <person name="Mercati F."/>
            <person name="Riccardi P."/>
            <person name="McKain M.R."/>
            <person name="Kakrana A."/>
            <person name="Tang H."/>
            <person name="Ray J."/>
            <person name="Groenendijk J."/>
            <person name="Arikit S."/>
            <person name="Mathioni S.M."/>
            <person name="Nakano M."/>
            <person name="Shan H."/>
            <person name="Telgmann-Rauber A."/>
            <person name="Kanno A."/>
            <person name="Yue Z."/>
            <person name="Chen H."/>
            <person name="Li W."/>
            <person name="Chen Y."/>
            <person name="Xu X."/>
            <person name="Zhang Y."/>
            <person name="Luo S."/>
            <person name="Chen H."/>
            <person name="Gao J."/>
            <person name="Mao Z."/>
            <person name="Pires J.C."/>
            <person name="Luo M."/>
            <person name="Kudrna D."/>
            <person name="Wing R.A."/>
            <person name="Meyers B.C."/>
            <person name="Yi K."/>
            <person name="Kong H."/>
            <person name="Lavrijsen P."/>
            <person name="Sunseri F."/>
            <person name="Falavigna A."/>
            <person name="Ye Y."/>
            <person name="Leebens-Mack J.H."/>
            <person name="Chen G."/>
        </authorList>
    </citation>
    <scope>NUCLEOTIDE SEQUENCE [LARGE SCALE GENOMIC DNA]</scope>
    <source>
        <strain evidence="3">cv. DH0086</strain>
    </source>
</reference>
<evidence type="ECO:0000313" key="3">
    <source>
        <dbReference type="Proteomes" id="UP000243459"/>
    </source>
</evidence>
<feature type="compositionally biased region" description="Polar residues" evidence="1">
    <location>
        <begin position="36"/>
        <end position="49"/>
    </location>
</feature>
<organism evidence="2 3">
    <name type="scientific">Asparagus officinalis</name>
    <name type="common">Garden asparagus</name>
    <dbReference type="NCBI Taxonomy" id="4686"/>
    <lineage>
        <taxon>Eukaryota</taxon>
        <taxon>Viridiplantae</taxon>
        <taxon>Streptophyta</taxon>
        <taxon>Embryophyta</taxon>
        <taxon>Tracheophyta</taxon>
        <taxon>Spermatophyta</taxon>
        <taxon>Magnoliopsida</taxon>
        <taxon>Liliopsida</taxon>
        <taxon>Asparagales</taxon>
        <taxon>Asparagaceae</taxon>
        <taxon>Asparagoideae</taxon>
        <taxon>Asparagus</taxon>
    </lineage>
</organism>
<evidence type="ECO:0000256" key="1">
    <source>
        <dbReference type="SAM" id="MobiDB-lite"/>
    </source>
</evidence>
<dbReference type="Proteomes" id="UP000243459">
    <property type="component" value="Chromosome 7"/>
</dbReference>
<proteinExistence type="predicted"/>
<gene>
    <name evidence="2" type="ORF">A4U43_C07F15240</name>
</gene>
<feature type="compositionally biased region" description="Basic and acidic residues" evidence="1">
    <location>
        <begin position="50"/>
        <end position="65"/>
    </location>
</feature>
<evidence type="ECO:0000313" key="2">
    <source>
        <dbReference type="EMBL" id="ONK63446.1"/>
    </source>
</evidence>
<sequence>MRNKRNEVPESPKKSEIGDGLAASSTTYIGDEIGDETSSSTKRLVTRSTTKSELRSEMMRSKNGEEISDEFSDEIYEFRPWRSLRANEEGILEKGDDLRERERGIFGKAVRKNET</sequence>
<keyword evidence="3" id="KW-1185">Reference proteome</keyword>
<protein>
    <submittedName>
        <fullName evidence="2">Uncharacterized protein</fullName>
    </submittedName>
</protein>